<feature type="transmembrane region" description="Helical" evidence="9">
    <location>
        <begin position="83"/>
        <end position="105"/>
    </location>
</feature>
<dbReference type="InterPro" id="IPR055348">
    <property type="entry name" value="DctQ"/>
</dbReference>
<keyword evidence="3" id="KW-1003">Cell membrane</keyword>
<dbReference type="Pfam" id="PF04290">
    <property type="entry name" value="DctQ"/>
    <property type="match status" value="1"/>
</dbReference>
<dbReference type="InterPro" id="IPR007387">
    <property type="entry name" value="TRAP_DctQ"/>
</dbReference>
<dbReference type="AlphaFoldDB" id="A0A1I1RN11"/>
<feature type="transmembrane region" description="Helical" evidence="9">
    <location>
        <begin position="45"/>
        <end position="62"/>
    </location>
</feature>
<dbReference type="GO" id="GO:0015740">
    <property type="term" value="P:C4-dicarboxylate transport"/>
    <property type="evidence" value="ECO:0007669"/>
    <property type="project" value="TreeGrafter"/>
</dbReference>
<dbReference type="PANTHER" id="PTHR35011:SF5">
    <property type="entry name" value="SIALIC ACID TRAP TRANSPORTER SMALL PERMEASE PROTEIN SIAQ"/>
    <property type="match status" value="1"/>
</dbReference>
<keyword evidence="5 9" id="KW-0812">Transmembrane</keyword>
<comment type="subcellular location">
    <subcellularLocation>
        <location evidence="1 9">Cell inner membrane</location>
        <topology evidence="1 9">Multi-pass membrane protein</topology>
    </subcellularLocation>
</comment>
<evidence type="ECO:0000313" key="11">
    <source>
        <dbReference type="EMBL" id="SFD33708.1"/>
    </source>
</evidence>
<dbReference type="EMBL" id="FOLG01000037">
    <property type="protein sequence ID" value="SFD33708.1"/>
    <property type="molecule type" value="Genomic_DNA"/>
</dbReference>
<keyword evidence="7 9" id="KW-0472">Membrane</keyword>
<evidence type="ECO:0000256" key="8">
    <source>
        <dbReference type="ARBA" id="ARBA00038436"/>
    </source>
</evidence>
<keyword evidence="2 9" id="KW-0813">Transport</keyword>
<feature type="transmembrane region" description="Helical" evidence="9">
    <location>
        <begin position="12"/>
        <end position="30"/>
    </location>
</feature>
<keyword evidence="6 9" id="KW-1133">Transmembrane helix</keyword>
<evidence type="ECO:0000256" key="3">
    <source>
        <dbReference type="ARBA" id="ARBA00022475"/>
    </source>
</evidence>
<keyword evidence="12" id="KW-1185">Reference proteome</keyword>
<keyword evidence="4 9" id="KW-0997">Cell inner membrane</keyword>
<evidence type="ECO:0000256" key="1">
    <source>
        <dbReference type="ARBA" id="ARBA00004429"/>
    </source>
</evidence>
<reference evidence="11 12" key="1">
    <citation type="submission" date="2016-10" db="EMBL/GenBank/DDBJ databases">
        <authorList>
            <person name="de Groot N.N."/>
        </authorList>
    </citation>
    <scope>NUCLEOTIDE SEQUENCE [LARGE SCALE GENOMIC DNA]</scope>
    <source>
        <strain evidence="11 12">DSM 19548</strain>
    </source>
</reference>
<dbReference type="Proteomes" id="UP000198728">
    <property type="component" value="Unassembled WGS sequence"/>
</dbReference>
<dbReference type="GO" id="GO:0005886">
    <property type="term" value="C:plasma membrane"/>
    <property type="evidence" value="ECO:0007669"/>
    <property type="project" value="UniProtKB-SubCell"/>
</dbReference>
<dbReference type="GO" id="GO:0022857">
    <property type="term" value="F:transmembrane transporter activity"/>
    <property type="evidence" value="ECO:0007669"/>
    <property type="project" value="UniProtKB-UniRule"/>
</dbReference>
<comment type="subunit">
    <text evidence="9">The complex comprises the extracytoplasmic solute receptor protein and the two transmembrane proteins.</text>
</comment>
<evidence type="ECO:0000259" key="10">
    <source>
        <dbReference type="Pfam" id="PF04290"/>
    </source>
</evidence>
<dbReference type="RefSeq" id="WP_218152905.1">
    <property type="nucleotide sequence ID" value="NZ_FOLG01000037.1"/>
</dbReference>
<evidence type="ECO:0000256" key="4">
    <source>
        <dbReference type="ARBA" id="ARBA00022519"/>
    </source>
</evidence>
<organism evidence="11 12">
    <name type="scientific">Tropicimonas isoalkanivorans</name>
    <dbReference type="NCBI Taxonomy" id="441112"/>
    <lineage>
        <taxon>Bacteria</taxon>
        <taxon>Pseudomonadati</taxon>
        <taxon>Pseudomonadota</taxon>
        <taxon>Alphaproteobacteria</taxon>
        <taxon>Rhodobacterales</taxon>
        <taxon>Roseobacteraceae</taxon>
        <taxon>Tropicimonas</taxon>
    </lineage>
</organism>
<evidence type="ECO:0000313" key="12">
    <source>
        <dbReference type="Proteomes" id="UP000198728"/>
    </source>
</evidence>
<feature type="domain" description="Tripartite ATP-independent periplasmic transporters DctQ component" evidence="10">
    <location>
        <begin position="21"/>
        <end position="146"/>
    </location>
</feature>
<gene>
    <name evidence="11" type="ORF">SAMN04488094_1373</name>
</gene>
<comment type="similarity">
    <text evidence="8 9">Belongs to the TRAP transporter small permease family.</text>
</comment>
<evidence type="ECO:0000256" key="5">
    <source>
        <dbReference type="ARBA" id="ARBA00022692"/>
    </source>
</evidence>
<name>A0A1I1RN11_9RHOB</name>
<comment type="function">
    <text evidence="9">Part of the tripartite ATP-independent periplasmic (TRAP) transport system.</text>
</comment>
<feature type="transmembrane region" description="Helical" evidence="9">
    <location>
        <begin position="125"/>
        <end position="142"/>
    </location>
</feature>
<evidence type="ECO:0000256" key="6">
    <source>
        <dbReference type="ARBA" id="ARBA00022989"/>
    </source>
</evidence>
<proteinExistence type="inferred from homology"/>
<dbReference type="STRING" id="441112.SAMN04488094_1373"/>
<dbReference type="PANTHER" id="PTHR35011">
    <property type="entry name" value="2,3-DIKETO-L-GULONATE TRAP TRANSPORTER SMALL PERMEASE PROTEIN YIAM"/>
    <property type="match status" value="1"/>
</dbReference>
<protein>
    <recommendedName>
        <fullName evidence="9">TRAP transporter small permease protein</fullName>
    </recommendedName>
</protein>
<evidence type="ECO:0000256" key="9">
    <source>
        <dbReference type="RuleBase" id="RU369079"/>
    </source>
</evidence>
<evidence type="ECO:0000256" key="2">
    <source>
        <dbReference type="ARBA" id="ARBA00022448"/>
    </source>
</evidence>
<accession>A0A1I1RN11</accession>
<sequence>MKPQGKYSPEGIAASVLFIVLIVVLMIQIFGRTALFTGPVWTEEAARWLWVWMAMIGIAEVERTDSQLRMGFLVEHLRRRVRLAILTVIDLVYLGIVIHLIWIGWKTIQRTWSNESVTLPASDAVLYASGFLAMILIANRIIRRLIGIGHRHDPDEVEIVE</sequence>
<evidence type="ECO:0000256" key="7">
    <source>
        <dbReference type="ARBA" id="ARBA00023136"/>
    </source>
</evidence>